<comment type="pathway">
    <text evidence="2">Protein modification; protein ubiquitination.</text>
</comment>
<evidence type="ECO:0000256" key="2">
    <source>
        <dbReference type="ARBA" id="ARBA00004906"/>
    </source>
</evidence>
<evidence type="ECO:0000256" key="12">
    <source>
        <dbReference type="PROSITE-ProRule" id="PRU00175"/>
    </source>
</evidence>
<evidence type="ECO:0000256" key="3">
    <source>
        <dbReference type="ARBA" id="ARBA00012483"/>
    </source>
</evidence>
<keyword evidence="8" id="KW-0833">Ubl conjugation pathway</keyword>
<proteinExistence type="inferred from homology"/>
<dbReference type="SUPFAM" id="SSF57850">
    <property type="entry name" value="RING/U-box"/>
    <property type="match status" value="1"/>
</dbReference>
<feature type="region of interest" description="Disordered" evidence="13">
    <location>
        <begin position="1"/>
        <end position="60"/>
    </location>
</feature>
<evidence type="ECO:0000256" key="6">
    <source>
        <dbReference type="ARBA" id="ARBA00022723"/>
    </source>
</evidence>
<evidence type="ECO:0000256" key="10">
    <source>
        <dbReference type="ARBA" id="ARBA00023288"/>
    </source>
</evidence>
<evidence type="ECO:0000256" key="1">
    <source>
        <dbReference type="ARBA" id="ARBA00000900"/>
    </source>
</evidence>
<dbReference type="InterPro" id="IPR013083">
    <property type="entry name" value="Znf_RING/FYVE/PHD"/>
</dbReference>
<keyword evidence="7 12" id="KW-0863">Zinc-finger</keyword>
<evidence type="ECO:0000259" key="14">
    <source>
        <dbReference type="PROSITE" id="PS50089"/>
    </source>
</evidence>
<dbReference type="EMBL" id="JBGBPQ010000012">
    <property type="protein sequence ID" value="KAL1514782.1"/>
    <property type="molecule type" value="Genomic_DNA"/>
</dbReference>
<dbReference type="SMART" id="SM00184">
    <property type="entry name" value="RING"/>
    <property type="match status" value="1"/>
</dbReference>
<name>A0AB34J660_PRYPA</name>
<keyword evidence="16" id="KW-1185">Reference proteome</keyword>
<evidence type="ECO:0000256" key="4">
    <source>
        <dbReference type="ARBA" id="ARBA00022679"/>
    </source>
</evidence>
<comment type="similarity">
    <text evidence="11">Belongs to the RING-type zinc finger family. LOG2 subfamily.</text>
</comment>
<sequence length="547" mass="59330">MGNSLTHSAGEPGTEESRSNQPTTNNTARNAPARPPPQSGPGGARQAPGVPGVYPGAQFGMPFQQTGGMLPSNQMHIQILHGMRPERNILNDVFPRQAVPQPQVQQTYTIRNDVNLKKSTLKLVRDASNPALYHLEFAFDASSACRISVHYAATENIVDGIQQTVDGTLSFLPLKPGTSHPIEHRESGLDQRYRTRPSHPLDTSLYAPEELEYDPSTGRYPIVVCLEAGAAPHPDPAKVHSQTTAIKLVRAADGSYTAKPIKQKILVGTTPYELHEIYGIKPGHANGADAGDDAGNTDDTRECVICMTENKDTTVLPCRHLCMCLKCAMELRVQSNRCPICRSSIEQLLQIKAGKNPFPRQGAAEAPSLPAAASPGSEAAGRPPLLSASLKKDSLKLLRDAKTPSMYHIEFAFNADTECRISVHYAATEDLVDVDNAPGFRFLPLKQGTSHPVEQRGSGADQRFSTQASHPLDASLYAPEELEYDPAVGRYPIVICLEAGNASQMIGIKLTASRDGSYSAQIVKQKIKVGTMRYDVQEDEQGRLVLS</sequence>
<feature type="compositionally biased region" description="Low complexity" evidence="13">
    <location>
        <begin position="22"/>
        <end position="32"/>
    </location>
</feature>
<dbReference type="GO" id="GO:0008270">
    <property type="term" value="F:zinc ion binding"/>
    <property type="evidence" value="ECO:0007669"/>
    <property type="project" value="UniProtKB-KW"/>
</dbReference>
<evidence type="ECO:0000256" key="5">
    <source>
        <dbReference type="ARBA" id="ARBA00022707"/>
    </source>
</evidence>
<dbReference type="Pfam" id="PF13920">
    <property type="entry name" value="zf-C3HC4_3"/>
    <property type="match status" value="1"/>
</dbReference>
<gene>
    <name evidence="15" type="ORF">AB1Y20_003868</name>
</gene>
<dbReference type="InterPro" id="IPR045195">
    <property type="entry name" value="LOG2-like_mRING_C3HC5"/>
</dbReference>
<feature type="region of interest" description="Disordered" evidence="13">
    <location>
        <begin position="176"/>
        <end position="203"/>
    </location>
</feature>
<dbReference type="Pfam" id="PF26192">
    <property type="entry name" value="RNF157-like_N"/>
    <property type="match status" value="2"/>
</dbReference>
<evidence type="ECO:0000256" key="11">
    <source>
        <dbReference type="ARBA" id="ARBA00025721"/>
    </source>
</evidence>
<dbReference type="PANTHER" id="PTHR22996:SF0">
    <property type="entry name" value="RE60872P-RELATED"/>
    <property type="match status" value="1"/>
</dbReference>
<dbReference type="CDD" id="cd16789">
    <property type="entry name" value="mRING-HC-C3HC5_MGRN1-like"/>
    <property type="match status" value="1"/>
</dbReference>
<keyword evidence="5" id="KW-0519">Myristate</keyword>
<dbReference type="InterPro" id="IPR058981">
    <property type="entry name" value="MGRN1/RNF157-like_N"/>
</dbReference>
<keyword evidence="4" id="KW-0808">Transferase</keyword>
<comment type="caution">
    <text evidence="15">The sequence shown here is derived from an EMBL/GenBank/DDBJ whole genome shotgun (WGS) entry which is preliminary data.</text>
</comment>
<organism evidence="15 16">
    <name type="scientific">Prymnesium parvum</name>
    <name type="common">Toxic golden alga</name>
    <dbReference type="NCBI Taxonomy" id="97485"/>
    <lineage>
        <taxon>Eukaryota</taxon>
        <taxon>Haptista</taxon>
        <taxon>Haptophyta</taxon>
        <taxon>Prymnesiophyceae</taxon>
        <taxon>Prymnesiales</taxon>
        <taxon>Prymnesiaceae</taxon>
        <taxon>Prymnesium</taxon>
    </lineage>
</organism>
<keyword evidence="9" id="KW-0862">Zinc</keyword>
<evidence type="ECO:0000256" key="8">
    <source>
        <dbReference type="ARBA" id="ARBA00022786"/>
    </source>
</evidence>
<dbReference type="Proteomes" id="UP001515480">
    <property type="component" value="Unassembled WGS sequence"/>
</dbReference>
<keyword evidence="10" id="KW-0449">Lipoprotein</keyword>
<dbReference type="PROSITE" id="PS50089">
    <property type="entry name" value="ZF_RING_2"/>
    <property type="match status" value="1"/>
</dbReference>
<feature type="region of interest" description="Disordered" evidence="13">
    <location>
        <begin position="359"/>
        <end position="384"/>
    </location>
</feature>
<dbReference type="GO" id="GO:0016567">
    <property type="term" value="P:protein ubiquitination"/>
    <property type="evidence" value="ECO:0007669"/>
    <property type="project" value="TreeGrafter"/>
</dbReference>
<evidence type="ECO:0000256" key="7">
    <source>
        <dbReference type="ARBA" id="ARBA00022771"/>
    </source>
</evidence>
<keyword evidence="6" id="KW-0479">Metal-binding</keyword>
<dbReference type="GO" id="GO:0061630">
    <property type="term" value="F:ubiquitin protein ligase activity"/>
    <property type="evidence" value="ECO:0007669"/>
    <property type="project" value="UniProtKB-EC"/>
</dbReference>
<evidence type="ECO:0000313" key="15">
    <source>
        <dbReference type="EMBL" id="KAL1514782.1"/>
    </source>
</evidence>
<evidence type="ECO:0000256" key="9">
    <source>
        <dbReference type="ARBA" id="ARBA00022833"/>
    </source>
</evidence>
<dbReference type="PANTHER" id="PTHR22996">
    <property type="entry name" value="MAHOGUNIN"/>
    <property type="match status" value="1"/>
</dbReference>
<feature type="domain" description="RING-type" evidence="14">
    <location>
        <begin position="303"/>
        <end position="342"/>
    </location>
</feature>
<evidence type="ECO:0000313" key="16">
    <source>
        <dbReference type="Proteomes" id="UP001515480"/>
    </source>
</evidence>
<protein>
    <recommendedName>
        <fullName evidence="3">RING-type E3 ubiquitin transferase</fullName>
        <ecNumber evidence="3">2.3.2.27</ecNumber>
    </recommendedName>
</protein>
<dbReference type="Gene3D" id="3.30.40.10">
    <property type="entry name" value="Zinc/RING finger domain, C3HC4 (zinc finger)"/>
    <property type="match status" value="1"/>
</dbReference>
<dbReference type="EC" id="2.3.2.27" evidence="3"/>
<reference evidence="15 16" key="1">
    <citation type="journal article" date="2024" name="Science">
        <title>Giant polyketide synthase enzymes in the biosynthesis of giant marine polyether toxins.</title>
        <authorList>
            <person name="Fallon T.R."/>
            <person name="Shende V.V."/>
            <person name="Wierzbicki I.H."/>
            <person name="Pendleton A.L."/>
            <person name="Watervoot N.F."/>
            <person name="Auber R.P."/>
            <person name="Gonzalez D.J."/>
            <person name="Wisecaver J.H."/>
            <person name="Moore B.S."/>
        </authorList>
    </citation>
    <scope>NUCLEOTIDE SEQUENCE [LARGE SCALE GENOMIC DNA]</scope>
    <source>
        <strain evidence="15 16">12B1</strain>
    </source>
</reference>
<accession>A0AB34J660</accession>
<dbReference type="InterPro" id="IPR001841">
    <property type="entry name" value="Znf_RING"/>
</dbReference>
<dbReference type="InterPro" id="IPR045194">
    <property type="entry name" value="MGRN1/RNF157-like"/>
</dbReference>
<feature type="compositionally biased region" description="Basic and acidic residues" evidence="13">
    <location>
        <begin position="181"/>
        <end position="193"/>
    </location>
</feature>
<dbReference type="AlphaFoldDB" id="A0AB34J660"/>
<evidence type="ECO:0000256" key="13">
    <source>
        <dbReference type="SAM" id="MobiDB-lite"/>
    </source>
</evidence>
<feature type="compositionally biased region" description="Low complexity" evidence="13">
    <location>
        <begin position="362"/>
        <end position="384"/>
    </location>
</feature>
<comment type="catalytic activity">
    <reaction evidence="1">
        <text>S-ubiquitinyl-[E2 ubiquitin-conjugating enzyme]-L-cysteine + [acceptor protein]-L-lysine = [E2 ubiquitin-conjugating enzyme]-L-cysteine + N(6)-ubiquitinyl-[acceptor protein]-L-lysine.</text>
        <dbReference type="EC" id="2.3.2.27"/>
    </reaction>
</comment>